<evidence type="ECO:0000256" key="4">
    <source>
        <dbReference type="ARBA" id="ARBA00008392"/>
    </source>
</evidence>
<accession>A0A6J3MB45</accession>
<reference evidence="13" key="1">
    <citation type="submission" date="2020-01" db="EMBL/GenBank/DDBJ databases">
        <authorList>
            <consortium name="DOE Joint Genome Institute"/>
            <person name="Haridas S."/>
            <person name="Albert R."/>
            <person name="Binder M."/>
            <person name="Bloem J."/>
            <person name="Labutti K."/>
            <person name="Salamov A."/>
            <person name="Andreopoulos B."/>
            <person name="Baker S.E."/>
            <person name="Barry K."/>
            <person name="Bills G."/>
            <person name="Bluhm B.H."/>
            <person name="Cannon C."/>
            <person name="Castanera R."/>
            <person name="Culley D.E."/>
            <person name="Daum C."/>
            <person name="Ezra D."/>
            <person name="Gonzalez J.B."/>
            <person name="Henrissat B."/>
            <person name="Kuo A."/>
            <person name="Liang C."/>
            <person name="Lipzen A."/>
            <person name="Lutzoni F."/>
            <person name="Magnuson J."/>
            <person name="Mondo S."/>
            <person name="Nolan M."/>
            <person name="Ohm R."/>
            <person name="Pangilinan J."/>
            <person name="Park H.-J."/>
            <person name="Ramirez L."/>
            <person name="Alfaro M."/>
            <person name="Sun H."/>
            <person name="Tritt A."/>
            <person name="Yoshinaga Y."/>
            <person name="Zwiers L.-H."/>
            <person name="Turgeon B.G."/>
            <person name="Goodwin S.B."/>
            <person name="Spatafora J.W."/>
            <person name="Crous P.W."/>
            <person name="Grigoriev I.V."/>
        </authorList>
    </citation>
    <scope>NUCLEOTIDE SEQUENCE</scope>
    <source>
        <strain evidence="13">CBS 342.82</strain>
    </source>
</reference>
<gene>
    <name evidence="13" type="ORF">K489DRAFT_333225</name>
</gene>
<dbReference type="Gene3D" id="3.40.640.10">
    <property type="entry name" value="Type I PLP-dependent aspartate aminotransferase-like (Major domain)"/>
    <property type="match status" value="1"/>
</dbReference>
<evidence type="ECO:0000256" key="2">
    <source>
        <dbReference type="ARBA" id="ARBA00004760"/>
    </source>
</evidence>
<comment type="similarity">
    <text evidence="4">Belongs to the class-II pyridoxal-phosphate-dependent aminotransferase family.</text>
</comment>
<comment type="pathway">
    <text evidence="3">Sphingolipid metabolism.</text>
</comment>
<dbReference type="SUPFAM" id="SSF53383">
    <property type="entry name" value="PLP-dependent transferases"/>
    <property type="match status" value="1"/>
</dbReference>
<dbReference type="AlphaFoldDB" id="A0A6J3MB45"/>
<evidence type="ECO:0000256" key="8">
    <source>
        <dbReference type="ARBA" id="ARBA00022919"/>
    </source>
</evidence>
<dbReference type="RefSeq" id="XP_033461895.1">
    <property type="nucleotide sequence ID" value="XM_033602168.1"/>
</dbReference>
<keyword evidence="6 13" id="KW-0808">Transferase</keyword>
<keyword evidence="10" id="KW-0012">Acyltransferase</keyword>
<comment type="cofactor">
    <cofactor evidence="1">
        <name>pyridoxal 5'-phosphate</name>
        <dbReference type="ChEBI" id="CHEBI:597326"/>
    </cofactor>
</comment>
<dbReference type="GO" id="GO:0046513">
    <property type="term" value="P:ceramide biosynthetic process"/>
    <property type="evidence" value="ECO:0007669"/>
    <property type="project" value="TreeGrafter"/>
</dbReference>
<dbReference type="InterPro" id="IPR015424">
    <property type="entry name" value="PyrdxlP-dep_Trfase"/>
</dbReference>
<evidence type="ECO:0000256" key="5">
    <source>
        <dbReference type="ARBA" id="ARBA00013220"/>
    </source>
</evidence>
<evidence type="ECO:0000313" key="12">
    <source>
        <dbReference type="Proteomes" id="UP000504637"/>
    </source>
</evidence>
<dbReference type="GO" id="GO:0005783">
    <property type="term" value="C:endoplasmic reticulum"/>
    <property type="evidence" value="ECO:0007669"/>
    <property type="project" value="TreeGrafter"/>
</dbReference>
<dbReference type="Proteomes" id="UP000504637">
    <property type="component" value="Unplaced"/>
</dbReference>
<evidence type="ECO:0000256" key="7">
    <source>
        <dbReference type="ARBA" id="ARBA00022898"/>
    </source>
</evidence>
<proteinExistence type="inferred from homology"/>
<comment type="pathway">
    <text evidence="2">Lipid metabolism; sphingolipid metabolism.</text>
</comment>
<reference evidence="13" key="3">
    <citation type="submission" date="2025-08" db="UniProtKB">
        <authorList>
            <consortium name="RefSeq"/>
        </authorList>
    </citation>
    <scope>IDENTIFICATION</scope>
    <source>
        <strain evidence="13">CBS 342.82</strain>
    </source>
</reference>
<reference evidence="13" key="2">
    <citation type="submission" date="2020-04" db="EMBL/GenBank/DDBJ databases">
        <authorList>
            <consortium name="NCBI Genome Project"/>
        </authorList>
    </citation>
    <scope>NUCLEOTIDE SEQUENCE</scope>
    <source>
        <strain evidence="13">CBS 342.82</strain>
    </source>
</reference>
<feature type="domain" description="Aminotransferase class I/classII large" evidence="11">
    <location>
        <begin position="131"/>
        <end position="465"/>
    </location>
</feature>
<dbReference type="Gene3D" id="3.90.1150.10">
    <property type="entry name" value="Aspartate Aminotransferase, domain 1"/>
    <property type="match status" value="1"/>
</dbReference>
<dbReference type="GO" id="GO:0004758">
    <property type="term" value="F:serine C-palmitoyltransferase activity"/>
    <property type="evidence" value="ECO:0007669"/>
    <property type="project" value="TreeGrafter"/>
</dbReference>
<dbReference type="PANTHER" id="PTHR13693">
    <property type="entry name" value="CLASS II AMINOTRANSFERASE/8-AMINO-7-OXONONANOATE SYNTHASE"/>
    <property type="match status" value="1"/>
</dbReference>
<dbReference type="EC" id="2.3.1.50" evidence="5"/>
<dbReference type="InterPro" id="IPR015422">
    <property type="entry name" value="PyrdxlP-dep_Trfase_small"/>
</dbReference>
<dbReference type="InterPro" id="IPR050087">
    <property type="entry name" value="AON_synthase_class-II"/>
</dbReference>
<evidence type="ECO:0000256" key="1">
    <source>
        <dbReference type="ARBA" id="ARBA00001933"/>
    </source>
</evidence>
<dbReference type="Pfam" id="PF00155">
    <property type="entry name" value="Aminotran_1_2"/>
    <property type="match status" value="1"/>
</dbReference>
<dbReference type="GO" id="GO:0030170">
    <property type="term" value="F:pyridoxal phosphate binding"/>
    <property type="evidence" value="ECO:0007669"/>
    <property type="project" value="InterPro"/>
</dbReference>
<dbReference type="InterPro" id="IPR015421">
    <property type="entry name" value="PyrdxlP-dep_Trfase_major"/>
</dbReference>
<dbReference type="GeneID" id="54359968"/>
<keyword evidence="12" id="KW-1185">Reference proteome</keyword>
<evidence type="ECO:0000313" key="13">
    <source>
        <dbReference type="RefSeq" id="XP_033461895.1"/>
    </source>
</evidence>
<evidence type="ECO:0000256" key="6">
    <source>
        <dbReference type="ARBA" id="ARBA00022679"/>
    </source>
</evidence>
<dbReference type="PANTHER" id="PTHR13693:SF2">
    <property type="entry name" value="SERINE PALMITOYLTRANSFERASE 1"/>
    <property type="match status" value="1"/>
</dbReference>
<keyword evidence="9" id="KW-0443">Lipid metabolism</keyword>
<name>A0A6J3MB45_9PEZI</name>
<evidence type="ECO:0000259" key="11">
    <source>
        <dbReference type="Pfam" id="PF00155"/>
    </source>
</evidence>
<protein>
    <recommendedName>
        <fullName evidence="5">serine C-palmitoyltransferase</fullName>
        <ecNumber evidence="5">2.3.1.50</ecNumber>
    </recommendedName>
</protein>
<evidence type="ECO:0000256" key="3">
    <source>
        <dbReference type="ARBA" id="ARBA00004991"/>
    </source>
</evidence>
<evidence type="ECO:0000256" key="10">
    <source>
        <dbReference type="ARBA" id="ARBA00023315"/>
    </source>
</evidence>
<dbReference type="OrthoDB" id="3168162at2759"/>
<evidence type="ECO:0000256" key="9">
    <source>
        <dbReference type="ARBA" id="ARBA00023098"/>
    </source>
</evidence>
<dbReference type="GO" id="GO:0046512">
    <property type="term" value="P:sphingosine biosynthetic process"/>
    <property type="evidence" value="ECO:0007669"/>
    <property type="project" value="TreeGrafter"/>
</dbReference>
<dbReference type="InterPro" id="IPR004839">
    <property type="entry name" value="Aminotransferase_I/II_large"/>
</dbReference>
<organism evidence="13">
    <name type="scientific">Dissoconium aciculare CBS 342.82</name>
    <dbReference type="NCBI Taxonomy" id="1314786"/>
    <lineage>
        <taxon>Eukaryota</taxon>
        <taxon>Fungi</taxon>
        <taxon>Dikarya</taxon>
        <taxon>Ascomycota</taxon>
        <taxon>Pezizomycotina</taxon>
        <taxon>Dothideomycetes</taxon>
        <taxon>Dothideomycetidae</taxon>
        <taxon>Mycosphaerellales</taxon>
        <taxon>Dissoconiaceae</taxon>
        <taxon>Dissoconium</taxon>
    </lineage>
</organism>
<dbReference type="GO" id="GO:0016020">
    <property type="term" value="C:membrane"/>
    <property type="evidence" value="ECO:0007669"/>
    <property type="project" value="GOC"/>
</dbReference>
<sequence length="550" mass="60044">MNSTVSSLPSVEIPAAALEFFNNAVAYLQKIPGSAIVVRYIRSSYQNDPIRSLFELILLLFAVQYLLAPSYSTKKGKQIKLTEDEIDDLVEDWTPEPLAAEETEFERAENEKRPVIIGPAAAKTKLSNGRNVLNLASYNHYDFSHNPELTAKAIATIRTYGVGPCSPPGFYGTQDVHMKSEKDVAAHLGVQACIIYAQSFSTISSVIPAFSKRGDVIVADKAVNFPIRKGLQISRSTIRWFEHNDMEDLERVLAKVVKEGSGKPLTRRFIVTEGLFENVGDMVDLPRLVALKEKYKFRIILDETWSYGVLGRTGAGATEHQNVDATNVDMIIGGLSGCMASGGGFCAGTKEIVEHQRLSAAAYTYSAALPALLATTASETVTLLQERPEFIQNLRGNIKAMRAQLDPRSDWVRCASHEDNPIMLLSLKDHIVRERGLDRHDQEALLQDVVDECLNNGILITRLKAMPVALGATPKDLIKEWQPVPALKVCITTGLNKKETEKAGIIIRHAVTTVMKGKKWQRGTAAPMTNVVVASAAAATTVAATAGAGA</sequence>
<keyword evidence="8" id="KW-0746">Sphingolipid metabolism</keyword>
<keyword evidence="7" id="KW-0663">Pyridoxal phosphate</keyword>
<dbReference type="FunFam" id="3.40.640.10:FF:000059">
    <property type="entry name" value="Serine palmitoyl CoA transferase subunit LcbA"/>
    <property type="match status" value="1"/>
</dbReference>